<dbReference type="Gene3D" id="1.10.10.10">
    <property type="entry name" value="Winged helix-like DNA-binding domain superfamily/Winged helix DNA-binding domain"/>
    <property type="match status" value="1"/>
</dbReference>
<dbReference type="GO" id="GO:0015074">
    <property type="term" value="P:DNA integration"/>
    <property type="evidence" value="ECO:0007669"/>
    <property type="project" value="InterPro"/>
</dbReference>
<name>A0A2U8WCL9_9HYPH</name>
<dbReference type="AlphaFoldDB" id="A0A2U8WCL9"/>
<dbReference type="KEGG" id="mets:DK389_25185"/>
<organism evidence="3 4">
    <name type="scientific">Methylobacterium durans</name>
    <dbReference type="NCBI Taxonomy" id="2202825"/>
    <lineage>
        <taxon>Bacteria</taxon>
        <taxon>Pseudomonadati</taxon>
        <taxon>Pseudomonadota</taxon>
        <taxon>Alphaproteobacteria</taxon>
        <taxon>Hyphomicrobiales</taxon>
        <taxon>Methylobacteriaceae</taxon>
        <taxon>Methylobacterium</taxon>
    </lineage>
</organism>
<dbReference type="Pfam" id="PF00665">
    <property type="entry name" value="rve"/>
    <property type="match status" value="1"/>
</dbReference>
<dbReference type="SUPFAM" id="SSF53098">
    <property type="entry name" value="Ribonuclease H-like"/>
    <property type="match status" value="1"/>
</dbReference>
<sequence length="412" mass="45995">MGKAMSPDPTAPPVHGEILAGVQRRRRWSTSEKIRFIEESQQPGSSVSFVARRYGISPSLLFSWKRRMLEGGHQAVQADEEVVGTSRVRALERRVRDLERLLGRKTMEVEILKEALDLARNKKTELAARLLGRADGRFAVKAVADTLGVARSHLTERLSHSSRPRGPYRKPKDALLLPTIRAIVDARPSYGYRRVTALVNRVLRSRGEPVINAKRVLRILRANGLTLAPHTARRPGRTHDGVVVALHSNVRWCSDHLELRCRDGAVVRVLFAIDACDREIMAWSATTAGVSAEMVCDLMLACAERRFSATKTPHPVEWLSDNGSAYIAKQTAQTAAALGLRLLFTPVRSPQSNGIAEAFVKTLKRDYARLTILPDAETVMRLLPGWFEDYNTIHPHSGLRMLSPREFLSRSA</sequence>
<proteinExistence type="predicted"/>
<dbReference type="InterPro" id="IPR001584">
    <property type="entry name" value="Integrase_cat-core"/>
</dbReference>
<dbReference type="InterPro" id="IPR048020">
    <property type="entry name" value="Transpos_IS3"/>
</dbReference>
<dbReference type="Gene3D" id="3.30.420.10">
    <property type="entry name" value="Ribonuclease H-like superfamily/Ribonuclease H"/>
    <property type="match status" value="1"/>
</dbReference>
<dbReference type="InterPro" id="IPR009057">
    <property type="entry name" value="Homeodomain-like_sf"/>
</dbReference>
<dbReference type="PANTHER" id="PTHR47515">
    <property type="entry name" value="LOW CALCIUM RESPONSE LOCUS PROTEIN T"/>
    <property type="match status" value="1"/>
</dbReference>
<dbReference type="NCBIfam" id="NF033516">
    <property type="entry name" value="transpos_IS3"/>
    <property type="match status" value="1"/>
</dbReference>
<dbReference type="GO" id="GO:0003677">
    <property type="term" value="F:DNA binding"/>
    <property type="evidence" value="ECO:0007669"/>
    <property type="project" value="InterPro"/>
</dbReference>
<accession>A0A2U8WCL9</accession>
<dbReference type="InterPro" id="IPR002514">
    <property type="entry name" value="Transposase_8"/>
</dbReference>
<dbReference type="OrthoDB" id="8080802at2"/>
<dbReference type="Pfam" id="PF01527">
    <property type="entry name" value="HTH_Tnp_1"/>
    <property type="match status" value="1"/>
</dbReference>
<keyword evidence="4" id="KW-1185">Reference proteome</keyword>
<dbReference type="InterPro" id="IPR036397">
    <property type="entry name" value="RNaseH_sf"/>
</dbReference>
<evidence type="ECO:0000256" key="1">
    <source>
        <dbReference type="SAM" id="Coils"/>
    </source>
</evidence>
<dbReference type="GO" id="GO:0006313">
    <property type="term" value="P:DNA transposition"/>
    <property type="evidence" value="ECO:0007669"/>
    <property type="project" value="InterPro"/>
</dbReference>
<reference evidence="4" key="1">
    <citation type="submission" date="2018-05" db="EMBL/GenBank/DDBJ databases">
        <title>Complete Genome Sequence of Methylobacterium sp. 17SD2-17.</title>
        <authorList>
            <person name="Srinivasan S."/>
        </authorList>
    </citation>
    <scope>NUCLEOTIDE SEQUENCE [LARGE SCALE GENOMIC DNA]</scope>
    <source>
        <strain evidence="4">17SD2-17</strain>
    </source>
</reference>
<feature type="coiled-coil region" evidence="1">
    <location>
        <begin position="88"/>
        <end position="129"/>
    </location>
</feature>
<dbReference type="Pfam" id="PF13276">
    <property type="entry name" value="HTH_21"/>
    <property type="match status" value="1"/>
</dbReference>
<evidence type="ECO:0000259" key="2">
    <source>
        <dbReference type="PROSITE" id="PS50994"/>
    </source>
</evidence>
<feature type="domain" description="Integrase catalytic" evidence="2">
    <location>
        <begin position="231"/>
        <end position="412"/>
    </location>
</feature>
<dbReference type="PROSITE" id="PS50994">
    <property type="entry name" value="INTEGRASE"/>
    <property type="match status" value="1"/>
</dbReference>
<dbReference type="RefSeq" id="WP_109893757.1">
    <property type="nucleotide sequence ID" value="NZ_CP029550.1"/>
</dbReference>
<evidence type="ECO:0000313" key="3">
    <source>
        <dbReference type="EMBL" id="AWN43190.1"/>
    </source>
</evidence>
<dbReference type="Proteomes" id="UP000245926">
    <property type="component" value="Chromosome"/>
</dbReference>
<dbReference type="InterPro" id="IPR012337">
    <property type="entry name" value="RNaseH-like_sf"/>
</dbReference>
<dbReference type="GO" id="GO:0004803">
    <property type="term" value="F:transposase activity"/>
    <property type="evidence" value="ECO:0007669"/>
    <property type="project" value="InterPro"/>
</dbReference>
<dbReference type="InterPro" id="IPR025948">
    <property type="entry name" value="HTH-like_dom"/>
</dbReference>
<gene>
    <name evidence="3" type="ORF">DK389_25185</name>
</gene>
<dbReference type="SUPFAM" id="SSF46689">
    <property type="entry name" value="Homeodomain-like"/>
    <property type="match status" value="1"/>
</dbReference>
<evidence type="ECO:0000313" key="4">
    <source>
        <dbReference type="Proteomes" id="UP000245926"/>
    </source>
</evidence>
<dbReference type="PANTHER" id="PTHR47515:SF1">
    <property type="entry name" value="BLR2054 PROTEIN"/>
    <property type="match status" value="1"/>
</dbReference>
<protein>
    <submittedName>
        <fullName evidence="3">IS3 family transposase</fullName>
    </submittedName>
</protein>
<dbReference type="InterPro" id="IPR036388">
    <property type="entry name" value="WH-like_DNA-bd_sf"/>
</dbReference>
<dbReference type="EMBL" id="CP029550">
    <property type="protein sequence ID" value="AWN43190.1"/>
    <property type="molecule type" value="Genomic_DNA"/>
</dbReference>
<keyword evidence="1" id="KW-0175">Coiled coil</keyword>